<dbReference type="FunFam" id="3.90.260.10:FF:000001">
    <property type="entry name" value="Protein-glutamine gamma-glutamyltransferase 2"/>
    <property type="match status" value="1"/>
</dbReference>
<comment type="cofactor">
    <cofactor evidence="9">
        <name>Ca(2+)</name>
        <dbReference type="ChEBI" id="CHEBI:29108"/>
    </cofactor>
    <text evidence="9">Binds 1 Ca(2+) ion per subunit.</text>
</comment>
<dbReference type="Pfam" id="PF00927">
    <property type="entry name" value="Transglut_C"/>
    <property type="match status" value="2"/>
</dbReference>
<organism evidence="12">
    <name type="scientific">Menopon gallinae</name>
    <name type="common">poultry shaft louse</name>
    <dbReference type="NCBI Taxonomy" id="328185"/>
    <lineage>
        <taxon>Eukaryota</taxon>
        <taxon>Metazoa</taxon>
        <taxon>Ecdysozoa</taxon>
        <taxon>Arthropoda</taxon>
        <taxon>Hexapoda</taxon>
        <taxon>Insecta</taxon>
        <taxon>Pterygota</taxon>
        <taxon>Neoptera</taxon>
        <taxon>Paraneoptera</taxon>
        <taxon>Psocodea</taxon>
        <taxon>Troctomorpha</taxon>
        <taxon>Phthiraptera</taxon>
        <taxon>Amblycera</taxon>
        <taxon>Menoponidae</taxon>
        <taxon>Menopon</taxon>
    </lineage>
</organism>
<feature type="binding site" evidence="9">
    <location>
        <position position="456"/>
    </location>
    <ligand>
        <name>Ca(2+)</name>
        <dbReference type="ChEBI" id="CHEBI:29108"/>
    </ligand>
</feature>
<dbReference type="GO" id="GO:0046872">
    <property type="term" value="F:metal ion binding"/>
    <property type="evidence" value="ECO:0007669"/>
    <property type="project" value="UniProtKB-KW"/>
</dbReference>
<dbReference type="SUPFAM" id="SSF81296">
    <property type="entry name" value="E set domains"/>
    <property type="match status" value="1"/>
</dbReference>
<dbReference type="PANTHER" id="PTHR11590">
    <property type="entry name" value="PROTEIN-GLUTAMINE GAMMA-GLUTAMYLTRANSFERASE"/>
    <property type="match status" value="1"/>
</dbReference>
<evidence type="ECO:0000256" key="5">
    <source>
        <dbReference type="ARBA" id="ARBA00023315"/>
    </source>
</evidence>
<dbReference type="Gene3D" id="2.60.40.10">
    <property type="entry name" value="Immunoglobulins"/>
    <property type="match status" value="3"/>
</dbReference>
<proteinExistence type="inferred from homology"/>
<feature type="active site" evidence="8">
    <location>
        <position position="414"/>
    </location>
</feature>
<feature type="domain" description="Transglutaminase-like" evidence="11">
    <location>
        <begin position="322"/>
        <end position="417"/>
    </location>
</feature>
<dbReference type="InterPro" id="IPR001102">
    <property type="entry name" value="Transglutaminase_N"/>
</dbReference>
<evidence type="ECO:0000256" key="7">
    <source>
        <dbReference type="ARBA" id="ARBA00051843"/>
    </source>
</evidence>
<dbReference type="EC" id="2.3.2.13" evidence="6"/>
<dbReference type="GO" id="GO:0003810">
    <property type="term" value="F:protein-glutamine gamma-glutamyltransferase activity"/>
    <property type="evidence" value="ECO:0007669"/>
    <property type="project" value="UniProtKB-EC"/>
</dbReference>
<feature type="binding site" evidence="9">
    <location>
        <position position="454"/>
    </location>
    <ligand>
        <name>Ca(2+)</name>
        <dbReference type="ChEBI" id="CHEBI:29108"/>
    </ligand>
</feature>
<dbReference type="PANTHER" id="PTHR11590:SF69">
    <property type="entry name" value="RE08173P"/>
    <property type="match status" value="1"/>
</dbReference>
<feature type="compositionally biased region" description="Polar residues" evidence="10">
    <location>
        <begin position="30"/>
        <end position="45"/>
    </location>
</feature>
<evidence type="ECO:0000256" key="1">
    <source>
        <dbReference type="ARBA" id="ARBA00005968"/>
    </source>
</evidence>
<keyword evidence="5" id="KW-0012">Acyltransferase</keyword>
<evidence type="ECO:0000256" key="4">
    <source>
        <dbReference type="ARBA" id="ARBA00022837"/>
    </source>
</evidence>
<dbReference type="FunFam" id="2.60.40.10:FF:000171">
    <property type="entry name" value="protein-glutamine gamma-glutamyltransferase 6"/>
    <property type="match status" value="1"/>
</dbReference>
<dbReference type="InterPro" id="IPR036238">
    <property type="entry name" value="Transglutaminase_C_sf"/>
</dbReference>
<dbReference type="Pfam" id="PF00868">
    <property type="entry name" value="Transglut_N"/>
    <property type="match status" value="1"/>
</dbReference>
<dbReference type="InterPro" id="IPR050779">
    <property type="entry name" value="Transglutaminase"/>
</dbReference>
<evidence type="ECO:0000313" key="12">
    <source>
        <dbReference type="EMBL" id="KAL0274432.1"/>
    </source>
</evidence>
<feature type="binding site" evidence="9">
    <location>
        <position position="509"/>
    </location>
    <ligand>
        <name>Ca(2+)</name>
        <dbReference type="ChEBI" id="CHEBI:29108"/>
    </ligand>
</feature>
<comment type="catalytic activity">
    <reaction evidence="7">
        <text>L-glutaminyl-[protein] + L-lysyl-[protein] = [protein]-L-lysyl-N(6)-5-L-glutamyl-[protein] + NH4(+)</text>
        <dbReference type="Rhea" id="RHEA:54816"/>
        <dbReference type="Rhea" id="RHEA-COMP:9752"/>
        <dbReference type="Rhea" id="RHEA-COMP:10207"/>
        <dbReference type="Rhea" id="RHEA-COMP:14005"/>
        <dbReference type="ChEBI" id="CHEBI:28938"/>
        <dbReference type="ChEBI" id="CHEBI:29969"/>
        <dbReference type="ChEBI" id="CHEBI:30011"/>
        <dbReference type="ChEBI" id="CHEBI:138370"/>
        <dbReference type="EC" id="2.3.2.13"/>
    </reaction>
</comment>
<evidence type="ECO:0000256" key="2">
    <source>
        <dbReference type="ARBA" id="ARBA00022679"/>
    </source>
</evidence>
<dbReference type="InterPro" id="IPR023608">
    <property type="entry name" value="Transglutaminase_animal"/>
</dbReference>
<evidence type="ECO:0000256" key="3">
    <source>
        <dbReference type="ARBA" id="ARBA00022723"/>
    </source>
</evidence>
<protein>
    <recommendedName>
        <fullName evidence="6">protein-glutamine gamma-glutamyltransferase</fullName>
        <ecNumber evidence="6">2.3.2.13</ecNumber>
    </recommendedName>
</protein>
<dbReference type="AlphaFoldDB" id="A0AAW2HYE3"/>
<evidence type="ECO:0000256" key="10">
    <source>
        <dbReference type="SAM" id="MobiDB-lite"/>
    </source>
</evidence>
<dbReference type="PIRSF" id="PIRSF000459">
    <property type="entry name" value="TGM_EBP42"/>
    <property type="match status" value="1"/>
</dbReference>
<keyword evidence="2" id="KW-0808">Transferase</keyword>
<feature type="binding site" evidence="9">
    <location>
        <position position="504"/>
    </location>
    <ligand>
        <name>Ca(2+)</name>
        <dbReference type="ChEBI" id="CHEBI:29108"/>
    </ligand>
</feature>
<name>A0AAW2HYE3_9NEOP</name>
<dbReference type="SMART" id="SM00460">
    <property type="entry name" value="TGc"/>
    <property type="match status" value="1"/>
</dbReference>
<evidence type="ECO:0000256" key="8">
    <source>
        <dbReference type="PIRSR" id="PIRSR000459-1"/>
    </source>
</evidence>
<feature type="region of interest" description="Disordered" evidence="10">
    <location>
        <begin position="20"/>
        <end position="45"/>
    </location>
</feature>
<gene>
    <name evidence="12" type="ORF">PYX00_006855</name>
</gene>
<dbReference type="SUPFAM" id="SSF54001">
    <property type="entry name" value="Cysteine proteinases"/>
    <property type="match status" value="1"/>
</dbReference>
<comment type="similarity">
    <text evidence="1">Belongs to the transglutaminase superfamily. Transglutaminase family.</text>
</comment>
<dbReference type="InterPro" id="IPR036985">
    <property type="entry name" value="Transglutaminase-like_sf"/>
</dbReference>
<comment type="caution">
    <text evidence="12">The sequence shown here is derived from an EMBL/GenBank/DDBJ whole genome shotgun (WGS) entry which is preliminary data.</text>
</comment>
<evidence type="ECO:0000256" key="9">
    <source>
        <dbReference type="PIRSR" id="PIRSR000459-2"/>
    </source>
</evidence>
<dbReference type="InterPro" id="IPR014756">
    <property type="entry name" value="Ig_E-set"/>
</dbReference>
<evidence type="ECO:0000259" key="11">
    <source>
        <dbReference type="SMART" id="SM00460"/>
    </source>
</evidence>
<evidence type="ECO:0000256" key="6">
    <source>
        <dbReference type="ARBA" id="ARBA00024222"/>
    </source>
</evidence>
<sequence>MMGGLFSSFRAVFRPNSNRNCRRSRYGLHRTQSCQPKPPTRSNYSDYDVHSQVLTVKAVDAKIPENGRNHHTDRFELVTREVDPRLVVRRGQGFFINLTLNRSYDSERDAVSLVFTYANAEKPNRGQKTLLAIPLLPKGEKSCCTWSAEMESSYENYMTIWITTSSDALIGEWKMDIDTKLKNGTAVSYNYKSTFFLLFNPWHRDDQVYMEGESYRQEYVLAETGLIWRGTVNRLKPSVWKYAQFEKDVLECSLYLISKVGKVGIRSLGDAVTIARSLSAAVNSPDDYGAVLGNWTTDFGGGTPPTKWLGSMKILQQYWKTKKPVKYGQCWVFAGVLTTIARAVGIPSRIVTNYCSAHDTQNSLTVDYFVDDNGEIMEELNSDSVWNYHVWNEVWMIRPDLSDRGEYDGWQAVDATPQELSNDMFRCGPASVAAVKRGEVLRPYDNGFLYSEVNADKVFWKYSGPTQPLKLLRKDVTGIGQLISTKAVGKWTREDITKSYKYPEETDEERDVMLQALRQSESLFSRYYLNEDFNDIHFDFALRDDIVIGSPFSVAVVMRNRSRSKDHKISLSLRVDAVTYTGKIGDSVKKEKFEILVRAGKVEEAKMDVSYAEYSKRLVDQCDFNIACLATVVDTNFEYFAQDDFRVRKPDIKIEIEGEPREGVESTAHAYFVNPLPVAIRKGEFRIEGPGLTKQLKIKLSEQIEPAEEARASFVFKPIRSGRHELVAKFVSKELDDVDGFLVFMVTGNKDRLNGNFLY</sequence>
<feature type="active site" evidence="8">
    <location>
        <position position="330"/>
    </location>
</feature>
<dbReference type="EMBL" id="JARGDH010000003">
    <property type="protein sequence ID" value="KAL0274432.1"/>
    <property type="molecule type" value="Genomic_DNA"/>
</dbReference>
<keyword evidence="4 9" id="KW-0106">Calcium</keyword>
<dbReference type="Pfam" id="PF01841">
    <property type="entry name" value="Transglut_core"/>
    <property type="match status" value="1"/>
</dbReference>
<dbReference type="InterPro" id="IPR008958">
    <property type="entry name" value="Transglutaminase_C"/>
</dbReference>
<feature type="active site" evidence="8">
    <location>
        <position position="389"/>
    </location>
</feature>
<accession>A0AAW2HYE3</accession>
<dbReference type="Gene3D" id="3.90.260.10">
    <property type="entry name" value="Transglutaminase-like"/>
    <property type="match status" value="1"/>
</dbReference>
<dbReference type="InterPro" id="IPR038765">
    <property type="entry name" value="Papain-like_cys_pep_sf"/>
</dbReference>
<dbReference type="FunFam" id="2.60.40.10:FF:000090">
    <property type="entry name" value="Protein-glutamine gamma-glutamyltransferase 2"/>
    <property type="match status" value="1"/>
</dbReference>
<dbReference type="SUPFAM" id="SSF49309">
    <property type="entry name" value="Transglutaminase, two C-terminal domains"/>
    <property type="match status" value="2"/>
</dbReference>
<dbReference type="InterPro" id="IPR013783">
    <property type="entry name" value="Ig-like_fold"/>
</dbReference>
<reference evidence="12" key="1">
    <citation type="journal article" date="2024" name="Gigascience">
        <title>Chromosome-level genome of the poultry shaft louse Menopon gallinae provides insight into the host-switching and adaptive evolution of parasitic lice.</title>
        <authorList>
            <person name="Xu Y."/>
            <person name="Ma L."/>
            <person name="Liu S."/>
            <person name="Liang Y."/>
            <person name="Liu Q."/>
            <person name="He Z."/>
            <person name="Tian L."/>
            <person name="Duan Y."/>
            <person name="Cai W."/>
            <person name="Li H."/>
            <person name="Song F."/>
        </authorList>
    </citation>
    <scope>NUCLEOTIDE SEQUENCE</scope>
    <source>
        <strain evidence="12">Cailab_2023a</strain>
    </source>
</reference>
<keyword evidence="3 9" id="KW-0479">Metal-binding</keyword>
<dbReference type="InterPro" id="IPR002931">
    <property type="entry name" value="Transglutaminase-like"/>
</dbReference>